<keyword evidence="5 7" id="KW-0548">Nucleotidyltransferase</keyword>
<sequence length="240" mass="26017">MNNEQFTAVVPAAGVGSRMAADKPKQYLELAGYTVLESTLLRLISHNNINKIVLVISPEDDYLQELPISKASWLQVVMGGKERSDSVLNGLQACDDNWVLVHDAARPCVRHDDISALLALAGTGSGGILAKQATDTIKLAQKSNQNACKIVDRSISREHIWQALTPQLFPRKELIAALQWCVQKNIAVTDEASAIEQTGGTVQLVAGAHDNIKITHPGDLALAQFFLEQQQINNTGGICE</sequence>
<dbReference type="EMBL" id="AP027272">
    <property type="protein sequence ID" value="BDX05554.1"/>
    <property type="molecule type" value="Genomic_DNA"/>
</dbReference>
<keyword evidence="6 7" id="KW-0414">Isoprene biosynthesis</keyword>
<evidence type="ECO:0000256" key="3">
    <source>
        <dbReference type="ARBA" id="ARBA00009789"/>
    </source>
</evidence>
<evidence type="ECO:0000256" key="2">
    <source>
        <dbReference type="ARBA" id="ARBA00004787"/>
    </source>
</evidence>
<organism evidence="8 9">
    <name type="scientific">Planctobacterium marinum</name>
    <dbReference type="NCBI Taxonomy" id="1631968"/>
    <lineage>
        <taxon>Bacteria</taxon>
        <taxon>Pseudomonadati</taxon>
        <taxon>Pseudomonadota</taxon>
        <taxon>Gammaproteobacteria</taxon>
        <taxon>Alteromonadales</taxon>
        <taxon>Alteromonadaceae</taxon>
        <taxon>Planctobacterium</taxon>
    </lineage>
</organism>
<dbReference type="NCBIfam" id="TIGR00453">
    <property type="entry name" value="ispD"/>
    <property type="match status" value="1"/>
</dbReference>
<dbReference type="KEGG" id="pmaw:MACH26_10750"/>
<evidence type="ECO:0000256" key="7">
    <source>
        <dbReference type="HAMAP-Rule" id="MF_00108"/>
    </source>
</evidence>
<proteinExistence type="inferred from homology"/>
<dbReference type="InterPro" id="IPR034683">
    <property type="entry name" value="IspD/TarI"/>
</dbReference>
<protein>
    <recommendedName>
        <fullName evidence="7">2-C-methyl-D-erythritol 4-phosphate cytidylyltransferase</fullName>
        <ecNumber evidence="7">2.7.7.60</ecNumber>
    </recommendedName>
    <alternativeName>
        <fullName evidence="7">4-diphosphocytidyl-2C-methyl-D-erythritol synthase</fullName>
    </alternativeName>
    <alternativeName>
        <fullName evidence="7">MEP cytidylyltransferase</fullName>
        <shortName evidence="7">MCT</shortName>
    </alternativeName>
</protein>
<dbReference type="PANTHER" id="PTHR32125:SF4">
    <property type="entry name" value="2-C-METHYL-D-ERYTHRITOL 4-PHOSPHATE CYTIDYLYLTRANSFERASE, CHLOROPLASTIC"/>
    <property type="match status" value="1"/>
</dbReference>
<comment type="catalytic activity">
    <reaction evidence="1 7">
        <text>2-C-methyl-D-erythritol 4-phosphate + CTP + H(+) = 4-CDP-2-C-methyl-D-erythritol + diphosphate</text>
        <dbReference type="Rhea" id="RHEA:13429"/>
        <dbReference type="ChEBI" id="CHEBI:15378"/>
        <dbReference type="ChEBI" id="CHEBI:33019"/>
        <dbReference type="ChEBI" id="CHEBI:37563"/>
        <dbReference type="ChEBI" id="CHEBI:57823"/>
        <dbReference type="ChEBI" id="CHEBI:58262"/>
        <dbReference type="EC" id="2.7.7.60"/>
    </reaction>
</comment>
<dbReference type="InterPro" id="IPR050088">
    <property type="entry name" value="IspD/TarI_cytidylyltransf_bact"/>
</dbReference>
<dbReference type="FunFam" id="3.90.550.10:FF:000003">
    <property type="entry name" value="2-C-methyl-D-erythritol 4-phosphate cytidylyltransferase"/>
    <property type="match status" value="1"/>
</dbReference>
<dbReference type="AlphaFoldDB" id="A0AA48KRL6"/>
<dbReference type="RefSeq" id="WP_338291531.1">
    <property type="nucleotide sequence ID" value="NZ_AP027272.1"/>
</dbReference>
<feature type="site" description="Transition state stabilizer" evidence="7">
    <location>
        <position position="25"/>
    </location>
</feature>
<evidence type="ECO:0000313" key="9">
    <source>
        <dbReference type="Proteomes" id="UP001333710"/>
    </source>
</evidence>
<feature type="site" description="Positions MEP for the nucleophilic attack" evidence="7">
    <location>
        <position position="213"/>
    </location>
</feature>
<comment type="function">
    <text evidence="7">Catalyzes the formation of 4-diphosphocytidyl-2-C-methyl-D-erythritol from CTP and 2-C-methyl-D-erythritol 4-phosphate (MEP).</text>
</comment>
<dbReference type="Proteomes" id="UP001333710">
    <property type="component" value="Chromosome"/>
</dbReference>
<evidence type="ECO:0000313" key="8">
    <source>
        <dbReference type="EMBL" id="BDX05554.1"/>
    </source>
</evidence>
<dbReference type="Gene3D" id="3.90.550.10">
    <property type="entry name" value="Spore Coat Polysaccharide Biosynthesis Protein SpsA, Chain A"/>
    <property type="match status" value="1"/>
</dbReference>
<dbReference type="GO" id="GO:0050518">
    <property type="term" value="F:2-C-methyl-D-erythritol 4-phosphate cytidylyltransferase activity"/>
    <property type="evidence" value="ECO:0007669"/>
    <property type="project" value="UniProtKB-UniRule"/>
</dbReference>
<dbReference type="PROSITE" id="PS01295">
    <property type="entry name" value="ISPD"/>
    <property type="match status" value="1"/>
</dbReference>
<dbReference type="SUPFAM" id="SSF53448">
    <property type="entry name" value="Nucleotide-diphospho-sugar transferases"/>
    <property type="match status" value="1"/>
</dbReference>
<evidence type="ECO:0000256" key="5">
    <source>
        <dbReference type="ARBA" id="ARBA00022695"/>
    </source>
</evidence>
<feature type="site" description="Positions MEP for the nucleophilic attack" evidence="7">
    <location>
        <position position="157"/>
    </location>
</feature>
<dbReference type="Pfam" id="PF01128">
    <property type="entry name" value="IspD"/>
    <property type="match status" value="1"/>
</dbReference>
<dbReference type="CDD" id="cd02516">
    <property type="entry name" value="CDP-ME_synthetase"/>
    <property type="match status" value="1"/>
</dbReference>
<dbReference type="PANTHER" id="PTHR32125">
    <property type="entry name" value="2-C-METHYL-D-ERYTHRITOL 4-PHOSPHATE CYTIDYLYLTRANSFERASE, CHLOROPLASTIC"/>
    <property type="match status" value="1"/>
</dbReference>
<dbReference type="InterPro" id="IPR018294">
    <property type="entry name" value="ISPD_synthase_CS"/>
</dbReference>
<reference evidence="8" key="1">
    <citation type="submission" date="2023-01" db="EMBL/GenBank/DDBJ databases">
        <title>Complete genome sequence of Planctobacterium marinum strain Dej080120_11.</title>
        <authorList>
            <person name="Ueki S."/>
            <person name="Maruyama F."/>
        </authorList>
    </citation>
    <scope>NUCLEOTIDE SEQUENCE</scope>
    <source>
        <strain evidence="8">Dej080120_11</strain>
    </source>
</reference>
<comment type="similarity">
    <text evidence="3 7">Belongs to the IspD/TarI cytidylyltransferase family. IspD subfamily.</text>
</comment>
<keyword evidence="4 7" id="KW-0808">Transferase</keyword>
<name>A0AA48KRL6_9ALTE</name>
<evidence type="ECO:0000256" key="6">
    <source>
        <dbReference type="ARBA" id="ARBA00023229"/>
    </source>
</evidence>
<dbReference type="HAMAP" id="MF_00108">
    <property type="entry name" value="IspD"/>
    <property type="match status" value="1"/>
</dbReference>
<dbReference type="GO" id="GO:0019288">
    <property type="term" value="P:isopentenyl diphosphate biosynthetic process, methylerythritol 4-phosphate pathway"/>
    <property type="evidence" value="ECO:0007669"/>
    <property type="project" value="UniProtKB-UniRule"/>
</dbReference>
<evidence type="ECO:0000256" key="1">
    <source>
        <dbReference type="ARBA" id="ARBA00001282"/>
    </source>
</evidence>
<comment type="pathway">
    <text evidence="2 7">Isoprenoid biosynthesis; isopentenyl diphosphate biosynthesis via DXP pathway; isopentenyl diphosphate from 1-deoxy-D-xylulose 5-phosphate: step 2/6.</text>
</comment>
<keyword evidence="9" id="KW-1185">Reference proteome</keyword>
<dbReference type="EC" id="2.7.7.60" evidence="7"/>
<evidence type="ECO:0000256" key="4">
    <source>
        <dbReference type="ARBA" id="ARBA00022679"/>
    </source>
</evidence>
<feature type="site" description="Transition state stabilizer" evidence="7">
    <location>
        <position position="18"/>
    </location>
</feature>
<accession>A0AA48KRL6</accession>
<dbReference type="InterPro" id="IPR029044">
    <property type="entry name" value="Nucleotide-diphossugar_trans"/>
</dbReference>
<gene>
    <name evidence="7 8" type="primary">ispD</name>
    <name evidence="8" type="ORF">MACH26_10750</name>
</gene>
<dbReference type="InterPro" id="IPR001228">
    <property type="entry name" value="IspD"/>
</dbReference>